<feature type="domain" description="HTH tetR-type" evidence="3">
    <location>
        <begin position="12"/>
        <end position="72"/>
    </location>
</feature>
<keyword evidence="5" id="KW-1185">Reference proteome</keyword>
<evidence type="ECO:0000256" key="1">
    <source>
        <dbReference type="ARBA" id="ARBA00023125"/>
    </source>
</evidence>
<reference evidence="5" key="1">
    <citation type="journal article" date="2019" name="Int. J. Syst. Evol. Microbiol.">
        <title>The Global Catalogue of Microorganisms (GCM) 10K type strain sequencing project: providing services to taxonomists for standard genome sequencing and annotation.</title>
        <authorList>
            <consortium name="The Broad Institute Genomics Platform"/>
            <consortium name="The Broad Institute Genome Sequencing Center for Infectious Disease"/>
            <person name="Wu L."/>
            <person name="Ma J."/>
        </authorList>
    </citation>
    <scope>NUCLEOTIDE SEQUENCE [LARGE SCALE GENOMIC DNA]</scope>
    <source>
        <strain evidence="5">JCM 18298</strain>
    </source>
</reference>
<dbReference type="Gene3D" id="1.10.357.10">
    <property type="entry name" value="Tetracycline Repressor, domain 2"/>
    <property type="match status" value="1"/>
</dbReference>
<organism evidence="4 5">
    <name type="scientific">Nocardia callitridis</name>
    <dbReference type="NCBI Taxonomy" id="648753"/>
    <lineage>
        <taxon>Bacteria</taxon>
        <taxon>Bacillati</taxon>
        <taxon>Actinomycetota</taxon>
        <taxon>Actinomycetes</taxon>
        <taxon>Mycobacteriales</taxon>
        <taxon>Nocardiaceae</taxon>
        <taxon>Nocardia</taxon>
    </lineage>
</organism>
<evidence type="ECO:0000259" key="3">
    <source>
        <dbReference type="PROSITE" id="PS50977"/>
    </source>
</evidence>
<dbReference type="PANTHER" id="PTHR43479:SF7">
    <property type="entry name" value="TETR-FAMILY TRANSCRIPTIONAL REGULATOR"/>
    <property type="match status" value="1"/>
</dbReference>
<feature type="DNA-binding region" description="H-T-H motif" evidence="2">
    <location>
        <begin position="35"/>
        <end position="54"/>
    </location>
</feature>
<evidence type="ECO:0000313" key="4">
    <source>
        <dbReference type="EMBL" id="GAA5054764.1"/>
    </source>
</evidence>
<dbReference type="Pfam" id="PF14278">
    <property type="entry name" value="TetR_C_8"/>
    <property type="match status" value="1"/>
</dbReference>
<accession>A0ABP9KAG8</accession>
<keyword evidence="1 2" id="KW-0238">DNA-binding</keyword>
<dbReference type="InterPro" id="IPR009057">
    <property type="entry name" value="Homeodomain-like_sf"/>
</dbReference>
<proteinExistence type="predicted"/>
<comment type="caution">
    <text evidence="4">The sequence shown here is derived from an EMBL/GenBank/DDBJ whole genome shotgun (WGS) entry which is preliminary data.</text>
</comment>
<dbReference type="EMBL" id="BAABJM010000002">
    <property type="protein sequence ID" value="GAA5054764.1"/>
    <property type="molecule type" value="Genomic_DNA"/>
</dbReference>
<dbReference type="PROSITE" id="PS50977">
    <property type="entry name" value="HTH_TETR_2"/>
    <property type="match status" value="1"/>
</dbReference>
<dbReference type="Proteomes" id="UP001500603">
    <property type="component" value="Unassembled WGS sequence"/>
</dbReference>
<name>A0ABP9KAG8_9NOCA</name>
<dbReference type="RefSeq" id="WP_345495961.1">
    <property type="nucleotide sequence ID" value="NZ_BAABJM010000002.1"/>
</dbReference>
<sequence length="200" mass="21752">MAADQVFDRRTRRTRTALEAALLDLITERDLTRISISDVTTRAEVNRSTFYEHYTDVHDLADAACTHMFDELITATPVFALNQAATQPQQRRARAALVVVFDHVAANARLYRAVLGGAGSARVINHLHRRIVVAIYANSTGDGAATHADDPTEAPYDPAGGFLAGALLGTVLEWLRHDCPGTPEQLGNSIWPQLVGAAPR</sequence>
<dbReference type="InterPro" id="IPR050624">
    <property type="entry name" value="HTH-type_Tx_Regulator"/>
</dbReference>
<dbReference type="InterPro" id="IPR039532">
    <property type="entry name" value="TetR_C_Firmicutes"/>
</dbReference>
<gene>
    <name evidence="4" type="ORF">GCM10023318_30120</name>
</gene>
<evidence type="ECO:0000313" key="5">
    <source>
        <dbReference type="Proteomes" id="UP001500603"/>
    </source>
</evidence>
<protein>
    <submittedName>
        <fullName evidence="4">TetR/AcrR family transcriptional regulator C-terminal domain-containing protein</fullName>
    </submittedName>
</protein>
<dbReference type="SUPFAM" id="SSF46689">
    <property type="entry name" value="Homeodomain-like"/>
    <property type="match status" value="1"/>
</dbReference>
<evidence type="ECO:0000256" key="2">
    <source>
        <dbReference type="PROSITE-ProRule" id="PRU00335"/>
    </source>
</evidence>
<dbReference type="InterPro" id="IPR001647">
    <property type="entry name" value="HTH_TetR"/>
</dbReference>
<dbReference type="PANTHER" id="PTHR43479">
    <property type="entry name" value="ACREF/ENVCD OPERON REPRESSOR-RELATED"/>
    <property type="match status" value="1"/>
</dbReference>